<protein>
    <submittedName>
        <fullName evidence="7">Sigma-54-dependent Fis family transcriptional regulator</fullName>
    </submittedName>
</protein>
<dbReference type="GO" id="GO:0043565">
    <property type="term" value="F:sequence-specific DNA binding"/>
    <property type="evidence" value="ECO:0007669"/>
    <property type="project" value="InterPro"/>
</dbReference>
<evidence type="ECO:0000256" key="2">
    <source>
        <dbReference type="ARBA" id="ARBA00022840"/>
    </source>
</evidence>
<dbReference type="InterPro" id="IPR025943">
    <property type="entry name" value="Sigma_54_int_dom_ATP-bd_2"/>
</dbReference>
<organism evidence="7 8">
    <name type="scientific">Thermoactinomyces mirandus</name>
    <dbReference type="NCBI Taxonomy" id="2756294"/>
    <lineage>
        <taxon>Bacteria</taxon>
        <taxon>Bacillati</taxon>
        <taxon>Bacillota</taxon>
        <taxon>Bacilli</taxon>
        <taxon>Bacillales</taxon>
        <taxon>Thermoactinomycetaceae</taxon>
        <taxon>Thermoactinomyces</taxon>
    </lineage>
</organism>
<dbReference type="PRINTS" id="PR01590">
    <property type="entry name" value="HTHFIS"/>
</dbReference>
<keyword evidence="3" id="KW-0805">Transcription regulation</keyword>
<keyword evidence="1" id="KW-0547">Nucleotide-binding</keyword>
<dbReference type="PROSITE" id="PS00676">
    <property type="entry name" value="SIGMA54_INTERACT_2"/>
    <property type="match status" value="1"/>
</dbReference>
<dbReference type="PROSITE" id="PS00688">
    <property type="entry name" value="SIGMA54_INTERACT_3"/>
    <property type="match status" value="1"/>
</dbReference>
<feature type="domain" description="Sigma-54 factor interaction" evidence="6">
    <location>
        <begin position="344"/>
        <end position="574"/>
    </location>
</feature>
<dbReference type="InterPro" id="IPR002078">
    <property type="entry name" value="Sigma_54_int"/>
</dbReference>
<proteinExistence type="predicted"/>
<dbReference type="SUPFAM" id="SSF52540">
    <property type="entry name" value="P-loop containing nucleoside triphosphate hydrolases"/>
    <property type="match status" value="1"/>
</dbReference>
<keyword evidence="5" id="KW-0804">Transcription</keyword>
<evidence type="ECO:0000313" key="8">
    <source>
        <dbReference type="Proteomes" id="UP000538292"/>
    </source>
</evidence>
<dbReference type="GO" id="GO:0006355">
    <property type="term" value="P:regulation of DNA-templated transcription"/>
    <property type="evidence" value="ECO:0007669"/>
    <property type="project" value="InterPro"/>
</dbReference>
<dbReference type="PANTHER" id="PTHR32071:SF57">
    <property type="entry name" value="C4-DICARBOXYLATE TRANSPORT TRANSCRIPTIONAL REGULATORY PROTEIN DCTD"/>
    <property type="match status" value="1"/>
</dbReference>
<dbReference type="InterPro" id="IPR003593">
    <property type="entry name" value="AAA+_ATPase"/>
</dbReference>
<dbReference type="InterPro" id="IPR009057">
    <property type="entry name" value="Homeodomain-like_sf"/>
</dbReference>
<dbReference type="FunFam" id="3.40.50.300:FF:000006">
    <property type="entry name" value="DNA-binding transcriptional regulator NtrC"/>
    <property type="match status" value="1"/>
</dbReference>
<dbReference type="RefSeq" id="WP_181740416.1">
    <property type="nucleotide sequence ID" value="NZ_JACEOL010000033.1"/>
</dbReference>
<dbReference type="Gene3D" id="3.30.450.40">
    <property type="match status" value="1"/>
</dbReference>
<accession>A0A7W1XT12</accession>
<dbReference type="PROSITE" id="PS50045">
    <property type="entry name" value="SIGMA54_INTERACT_4"/>
    <property type="match status" value="1"/>
</dbReference>
<dbReference type="SMART" id="SM00382">
    <property type="entry name" value="AAA"/>
    <property type="match status" value="1"/>
</dbReference>
<dbReference type="InterPro" id="IPR002197">
    <property type="entry name" value="HTH_Fis"/>
</dbReference>
<keyword evidence="2" id="KW-0067">ATP-binding</keyword>
<comment type="caution">
    <text evidence="7">The sequence shown here is derived from an EMBL/GenBank/DDBJ whole genome shotgun (WGS) entry which is preliminary data.</text>
</comment>
<dbReference type="Gene3D" id="1.10.8.60">
    <property type="match status" value="1"/>
</dbReference>
<evidence type="ECO:0000313" key="7">
    <source>
        <dbReference type="EMBL" id="MBA4602656.1"/>
    </source>
</evidence>
<name>A0A7W1XT12_9BACL</name>
<dbReference type="AlphaFoldDB" id="A0A7W1XT12"/>
<evidence type="ECO:0000256" key="3">
    <source>
        <dbReference type="ARBA" id="ARBA00023015"/>
    </source>
</evidence>
<dbReference type="EMBL" id="JACEOL010000033">
    <property type="protein sequence ID" value="MBA4602656.1"/>
    <property type="molecule type" value="Genomic_DNA"/>
</dbReference>
<keyword evidence="4" id="KW-0238">DNA-binding</keyword>
<dbReference type="InterPro" id="IPR029016">
    <property type="entry name" value="GAF-like_dom_sf"/>
</dbReference>
<gene>
    <name evidence="7" type="ORF">H2C83_10095</name>
</gene>
<evidence type="ECO:0000256" key="5">
    <source>
        <dbReference type="ARBA" id="ARBA00023163"/>
    </source>
</evidence>
<dbReference type="Pfam" id="PF00158">
    <property type="entry name" value="Sigma54_activat"/>
    <property type="match status" value="1"/>
</dbReference>
<dbReference type="SUPFAM" id="SSF46689">
    <property type="entry name" value="Homeodomain-like"/>
    <property type="match status" value="1"/>
</dbReference>
<sequence>MKKSNISVFSIRDLGAKSRELKKIWENFLLGESSKDKLRQVVYQSWERCRHYGVNPHKQETTIVYDARQLKKILNQSKLFNAALPVLHNLKRQTENTGYIVTLCDRFGRIIYLDGDPQTLRQAEKMNFVQGADWSEKKAGTNAIGTCIKISEPIQIFAAEHYCEGVHPWTCSSAPIYDPLTGELLGVIDLTGKWMDVQPHTLGMVVVSALSVQQRLKESSMIVRQILLHEYLKAIHRWPNDAVIVMDQAMNVVEGNKRACKLLEIGSFQELENNREWIESLNHLLSSNGNQKEQEWQLPSLNLRVYASVITHEGERAGFLLHLQRNLLNNSIIHKSEQPAWQGIIGKSRAIRQLIHKCQIVANTFVPVLITGESGTGKERFARAIHESSEQKDAPFIAVNCGAIPKELIASELFGYEPGTFTGGKKEGKKGKFEEADGGTLFLDEVGEMPLEFQVHLLRVLQEREVVRLGSAKPVPVRVRVIAATNQNLEEMMKAGLFRRDLYYRLNVVSLHIPPLNERLEDIPLLADYFVKQFKEQHKKEIEGIAEETLSLLKSCFWPGNVRELQNVLEYGVLFCDEKEIQIHHLPPALQKNSPVAKKEQIPDWNLIENEERKVLLGLLDETGGNLSEVARRMKIARTTLYRRLKKYQIQTN</sequence>
<evidence type="ECO:0000259" key="6">
    <source>
        <dbReference type="PROSITE" id="PS50045"/>
    </source>
</evidence>
<evidence type="ECO:0000256" key="4">
    <source>
        <dbReference type="ARBA" id="ARBA00023125"/>
    </source>
</evidence>
<dbReference type="Gene3D" id="1.10.10.60">
    <property type="entry name" value="Homeodomain-like"/>
    <property type="match status" value="1"/>
</dbReference>
<dbReference type="PROSITE" id="PS00675">
    <property type="entry name" value="SIGMA54_INTERACT_1"/>
    <property type="match status" value="1"/>
</dbReference>
<dbReference type="InterPro" id="IPR058031">
    <property type="entry name" value="AAA_lid_NorR"/>
</dbReference>
<dbReference type="PANTHER" id="PTHR32071">
    <property type="entry name" value="TRANSCRIPTIONAL REGULATORY PROTEIN"/>
    <property type="match status" value="1"/>
</dbReference>
<dbReference type="InterPro" id="IPR025944">
    <property type="entry name" value="Sigma_54_int_dom_CS"/>
</dbReference>
<evidence type="ECO:0000256" key="1">
    <source>
        <dbReference type="ARBA" id="ARBA00022741"/>
    </source>
</evidence>
<dbReference type="GO" id="GO:0005524">
    <property type="term" value="F:ATP binding"/>
    <property type="evidence" value="ECO:0007669"/>
    <property type="project" value="UniProtKB-KW"/>
</dbReference>
<dbReference type="Gene3D" id="3.40.50.300">
    <property type="entry name" value="P-loop containing nucleotide triphosphate hydrolases"/>
    <property type="match status" value="1"/>
</dbReference>
<dbReference type="CDD" id="cd00009">
    <property type="entry name" value="AAA"/>
    <property type="match status" value="1"/>
</dbReference>
<dbReference type="Pfam" id="PF02954">
    <property type="entry name" value="HTH_8"/>
    <property type="match status" value="1"/>
</dbReference>
<dbReference type="Proteomes" id="UP000538292">
    <property type="component" value="Unassembled WGS sequence"/>
</dbReference>
<reference evidence="7 8" key="1">
    <citation type="submission" date="2020-07" db="EMBL/GenBank/DDBJ databases">
        <title>Thermoactinomyces phylogeny.</title>
        <authorList>
            <person name="Dunlap C."/>
        </authorList>
    </citation>
    <scope>NUCLEOTIDE SEQUENCE [LARGE SCALE GENOMIC DNA]</scope>
    <source>
        <strain evidence="7 8">AMNI-1</strain>
    </source>
</reference>
<dbReference type="Pfam" id="PF25601">
    <property type="entry name" value="AAA_lid_14"/>
    <property type="match status" value="1"/>
</dbReference>
<dbReference type="InterPro" id="IPR025662">
    <property type="entry name" value="Sigma_54_int_dom_ATP-bd_1"/>
</dbReference>
<keyword evidence="8" id="KW-1185">Reference proteome</keyword>
<dbReference type="InterPro" id="IPR027417">
    <property type="entry name" value="P-loop_NTPase"/>
</dbReference>